<dbReference type="PATRIC" id="fig|889306.3.peg.696"/>
<gene>
    <name evidence="2" type="ORF">KP78_06970</name>
</gene>
<keyword evidence="3" id="KW-1185">Reference proteome</keyword>
<protein>
    <submittedName>
        <fullName evidence="2">Uncharacterized protein</fullName>
    </submittedName>
</protein>
<name>A0A0C2VZ48_9BACL</name>
<feature type="transmembrane region" description="Helical" evidence="1">
    <location>
        <begin position="21"/>
        <end position="43"/>
    </location>
</feature>
<organism evidence="2 3">
    <name type="scientific">Jeotgalibacillus soli</name>
    <dbReference type="NCBI Taxonomy" id="889306"/>
    <lineage>
        <taxon>Bacteria</taxon>
        <taxon>Bacillati</taxon>
        <taxon>Bacillota</taxon>
        <taxon>Bacilli</taxon>
        <taxon>Bacillales</taxon>
        <taxon>Caryophanaceae</taxon>
        <taxon>Jeotgalibacillus</taxon>
    </lineage>
</organism>
<evidence type="ECO:0000256" key="1">
    <source>
        <dbReference type="SAM" id="Phobius"/>
    </source>
</evidence>
<proteinExistence type="predicted"/>
<evidence type="ECO:0000313" key="3">
    <source>
        <dbReference type="Proteomes" id="UP000031938"/>
    </source>
</evidence>
<evidence type="ECO:0000313" key="2">
    <source>
        <dbReference type="EMBL" id="KIL49228.1"/>
    </source>
</evidence>
<dbReference type="STRING" id="889306.KP78_06970"/>
<dbReference type="AlphaFoldDB" id="A0A0C2VZ48"/>
<comment type="caution">
    <text evidence="2">The sequence shown here is derived from an EMBL/GenBank/DDBJ whole genome shotgun (WGS) entry which is preliminary data.</text>
</comment>
<reference evidence="2 3" key="1">
    <citation type="submission" date="2015-01" db="EMBL/GenBank/DDBJ databases">
        <title>Genome sequencing of Jeotgalibacillus soli.</title>
        <authorList>
            <person name="Goh K.M."/>
            <person name="Chan K.-G."/>
            <person name="Yaakop A.S."/>
            <person name="Ee R."/>
            <person name="Gan H.M."/>
            <person name="Chan C.S."/>
        </authorList>
    </citation>
    <scope>NUCLEOTIDE SEQUENCE [LARGE SCALE GENOMIC DNA]</scope>
    <source>
        <strain evidence="2 3">P9</strain>
    </source>
</reference>
<accession>A0A0C2VZ48</accession>
<dbReference type="Proteomes" id="UP000031938">
    <property type="component" value="Unassembled WGS sequence"/>
</dbReference>
<keyword evidence="1" id="KW-0812">Transmembrane</keyword>
<dbReference type="EMBL" id="JXRP01000009">
    <property type="protein sequence ID" value="KIL49228.1"/>
    <property type="molecule type" value="Genomic_DNA"/>
</dbReference>
<keyword evidence="1" id="KW-1133">Transmembrane helix</keyword>
<sequence length="44" mass="5193">MKKKLVRLCYTIRLSTPSFAFTFIKADIEFYVIFILAFIVVFAQ</sequence>
<keyword evidence="1" id="KW-0472">Membrane</keyword>